<organism evidence="13 14">
    <name type="scientific">Biomphalaria glabrata</name>
    <name type="common">Bloodfluke planorb</name>
    <name type="synonym">Freshwater snail</name>
    <dbReference type="NCBI Taxonomy" id="6526"/>
    <lineage>
        <taxon>Eukaryota</taxon>
        <taxon>Metazoa</taxon>
        <taxon>Spiralia</taxon>
        <taxon>Lophotrochozoa</taxon>
        <taxon>Mollusca</taxon>
        <taxon>Gastropoda</taxon>
        <taxon>Heterobranchia</taxon>
        <taxon>Euthyneura</taxon>
        <taxon>Panpulmonata</taxon>
        <taxon>Hygrophila</taxon>
        <taxon>Lymnaeoidea</taxon>
        <taxon>Planorbidae</taxon>
        <taxon>Biomphalaria</taxon>
    </lineage>
</organism>
<dbReference type="PROSITE" id="PS00108">
    <property type="entry name" value="PROTEIN_KINASE_ST"/>
    <property type="match status" value="1"/>
</dbReference>
<dbReference type="GO" id="GO:0043065">
    <property type="term" value="P:positive regulation of apoptotic process"/>
    <property type="evidence" value="ECO:0007669"/>
    <property type="project" value="TreeGrafter"/>
</dbReference>
<comment type="catalytic activity">
    <reaction evidence="8">
        <text>L-threonyl-[protein] + ATP = O-phospho-L-threonyl-[protein] + ADP + H(+)</text>
        <dbReference type="Rhea" id="RHEA:46608"/>
        <dbReference type="Rhea" id="RHEA-COMP:11060"/>
        <dbReference type="Rhea" id="RHEA-COMP:11605"/>
        <dbReference type="ChEBI" id="CHEBI:15378"/>
        <dbReference type="ChEBI" id="CHEBI:30013"/>
        <dbReference type="ChEBI" id="CHEBI:30616"/>
        <dbReference type="ChEBI" id="CHEBI:61977"/>
        <dbReference type="ChEBI" id="CHEBI:456216"/>
        <dbReference type="EC" id="2.7.11.1"/>
    </reaction>
</comment>
<evidence type="ECO:0000256" key="4">
    <source>
        <dbReference type="ARBA" id="ARBA00022679"/>
    </source>
</evidence>
<dbReference type="InterPro" id="IPR000719">
    <property type="entry name" value="Prot_kinase_dom"/>
</dbReference>
<keyword evidence="5 11" id="KW-0547">Nucleotide-binding</keyword>
<dbReference type="RefSeq" id="XP_055886858.1">
    <property type="nucleotide sequence ID" value="XM_056030883.1"/>
</dbReference>
<keyword evidence="7 11" id="KW-0067">ATP-binding</keyword>
<evidence type="ECO:0000256" key="11">
    <source>
        <dbReference type="PROSITE-ProRule" id="PRU10141"/>
    </source>
</evidence>
<dbReference type="GO" id="GO:0035556">
    <property type="term" value="P:intracellular signal transduction"/>
    <property type="evidence" value="ECO:0007669"/>
    <property type="project" value="TreeGrafter"/>
</dbReference>
<proteinExistence type="inferred from homology"/>
<dbReference type="FunFam" id="1.10.510.10:FF:000571">
    <property type="entry name" value="Maternal embryonic leucine zipper kinase"/>
    <property type="match status" value="1"/>
</dbReference>
<feature type="domain" description="Protein kinase" evidence="12">
    <location>
        <begin position="24"/>
        <end position="282"/>
    </location>
</feature>
<evidence type="ECO:0000313" key="15">
    <source>
        <dbReference type="RefSeq" id="XP_055886865.1"/>
    </source>
</evidence>
<reference evidence="14 15" key="1">
    <citation type="submission" date="2025-04" db="UniProtKB">
        <authorList>
            <consortium name="RefSeq"/>
        </authorList>
    </citation>
    <scope>IDENTIFICATION</scope>
</reference>
<evidence type="ECO:0000256" key="8">
    <source>
        <dbReference type="ARBA" id="ARBA00047899"/>
    </source>
</evidence>
<dbReference type="SMART" id="SM00220">
    <property type="entry name" value="S_TKc"/>
    <property type="match status" value="1"/>
</dbReference>
<dbReference type="GeneID" id="106070389"/>
<evidence type="ECO:0000256" key="2">
    <source>
        <dbReference type="ARBA" id="ARBA00022527"/>
    </source>
</evidence>
<evidence type="ECO:0000256" key="10">
    <source>
        <dbReference type="ARBA" id="ARBA00060827"/>
    </source>
</evidence>
<sequence length="794" mass="88160">MNGLSPGKYVPSSPICTDPFSSKYSVQEDIGRGKFAVVKRCINLETGEVVAAKFIRKRRKGKSCREEILREVVMLELAMAHPRLVSLREVFETQSELILVTEYCSGGELFNECVINQSFKEDDVRRLLVQILEGLAYLHDKNIVHLDLKPQNILLTKPFPGGEVKICDLGFACLTNTGEDIRDIIGTPDYVAPEVLDYESLNIQTDMWSLGVLTYVMLTTCSPFAGDNQQETFCNITQVKLDFPDDLFGHINPLAKDFIEKLLVKKPRDRMTARQCLDHLWLKDLKQTMSINVPSPDHTKELASEMAIPSNWHMSPDRRSSTSEIEVGQAANIFPGPSSTLRLSEEKDLISKTLSHIEIDRSSSTSFETCPESIYGSPQKISSETLFVDSLQNLSAVDNLHTLSTDVYKQAISESISSDFYNNLAQIETSRTLSISENGLKNSYEFCSASSFIPFDAIPSDVSLSASCLLDKFNHHSAAAICHSDKVSHYTDPVSFHKDKISHHSDPVSSHLDKVCHHSDPGICNLDKVSQYSNPGICHLDKVSHHSDPASCHLDKVSHYSDLASCHLDKVSHYSDPASCHLDKVSHHSDPASCHLDKVSHHSDPASYHLDKVSHHSDPVSCHLDKVSHHSDAVSCHLDKVSHHSDPGICHSDKVSLYSDKVSLHSDKVSHHSDAVSCHLDKVSHHSDPGICHSDKVSHHSDKVSLHSDKVSHHSDPASCHSKAVHDSNKMEVLNKRMSMEIPTKKAKCLQDMDDAAPDGNVPLAHPEQSEADAYLREQDIHDCNGLDDVRNSV</sequence>
<dbReference type="Proteomes" id="UP001165740">
    <property type="component" value="Chromosome 1"/>
</dbReference>
<accession>A0A9W3AIB0</accession>
<dbReference type="Gene3D" id="3.30.200.20">
    <property type="entry name" value="Phosphorylase Kinase, domain 1"/>
    <property type="match status" value="1"/>
</dbReference>
<protein>
    <recommendedName>
        <fullName evidence="1">non-specific serine/threonine protein kinase</fullName>
        <ecNumber evidence="1">2.7.11.1</ecNumber>
    </recommendedName>
</protein>
<comment type="catalytic activity">
    <reaction evidence="9">
        <text>L-seryl-[protein] + ATP = O-phospho-L-seryl-[protein] + ADP + H(+)</text>
        <dbReference type="Rhea" id="RHEA:17989"/>
        <dbReference type="Rhea" id="RHEA-COMP:9863"/>
        <dbReference type="Rhea" id="RHEA-COMP:11604"/>
        <dbReference type="ChEBI" id="CHEBI:15378"/>
        <dbReference type="ChEBI" id="CHEBI:29999"/>
        <dbReference type="ChEBI" id="CHEBI:30616"/>
        <dbReference type="ChEBI" id="CHEBI:83421"/>
        <dbReference type="ChEBI" id="CHEBI:456216"/>
        <dbReference type="EC" id="2.7.11.1"/>
    </reaction>
</comment>
<evidence type="ECO:0000256" key="5">
    <source>
        <dbReference type="ARBA" id="ARBA00022741"/>
    </source>
</evidence>
<dbReference type="PROSITE" id="PS50011">
    <property type="entry name" value="PROTEIN_KINASE_DOM"/>
    <property type="match status" value="1"/>
</dbReference>
<evidence type="ECO:0000256" key="1">
    <source>
        <dbReference type="ARBA" id="ARBA00012513"/>
    </source>
</evidence>
<dbReference type="GO" id="GO:0005634">
    <property type="term" value="C:nucleus"/>
    <property type="evidence" value="ECO:0007669"/>
    <property type="project" value="TreeGrafter"/>
</dbReference>
<dbReference type="FunFam" id="3.30.200.20:FF:000175">
    <property type="entry name" value="Serine/threonine-protein kinase 17B"/>
    <property type="match status" value="1"/>
</dbReference>
<keyword evidence="6" id="KW-0418">Kinase</keyword>
<evidence type="ECO:0000313" key="14">
    <source>
        <dbReference type="RefSeq" id="XP_055886858.1"/>
    </source>
</evidence>
<dbReference type="RefSeq" id="XP_055886865.1">
    <property type="nucleotide sequence ID" value="XM_056030890.1"/>
</dbReference>
<dbReference type="Pfam" id="PF00069">
    <property type="entry name" value="Pkinase"/>
    <property type="match status" value="1"/>
</dbReference>
<dbReference type="InterPro" id="IPR011009">
    <property type="entry name" value="Kinase-like_dom_sf"/>
</dbReference>
<dbReference type="OrthoDB" id="504170at2759"/>
<evidence type="ECO:0000256" key="9">
    <source>
        <dbReference type="ARBA" id="ARBA00048679"/>
    </source>
</evidence>
<evidence type="ECO:0000259" key="12">
    <source>
        <dbReference type="PROSITE" id="PS50011"/>
    </source>
</evidence>
<evidence type="ECO:0000313" key="13">
    <source>
        <dbReference type="Proteomes" id="UP001165740"/>
    </source>
</evidence>
<dbReference type="PANTHER" id="PTHR24342:SF12">
    <property type="entry name" value="DEATH-ASSOCIATED PROTEIN KINASE RELATED"/>
    <property type="match status" value="1"/>
</dbReference>
<keyword evidence="3" id="KW-0597">Phosphoprotein</keyword>
<name>A0A9W3AIB0_BIOGL</name>
<gene>
    <name evidence="14 15" type="primary">LOC106070389</name>
</gene>
<dbReference type="InterPro" id="IPR017441">
    <property type="entry name" value="Protein_kinase_ATP_BS"/>
</dbReference>
<dbReference type="Gene3D" id="1.10.510.10">
    <property type="entry name" value="Transferase(Phosphotransferase) domain 1"/>
    <property type="match status" value="1"/>
</dbReference>
<comment type="similarity">
    <text evidence="10">Belongs to the protein kinase superfamily. CAMK Ser/Thr protein kinase family. DAP kinase subfamily.</text>
</comment>
<feature type="binding site" evidence="11">
    <location>
        <position position="57"/>
    </location>
    <ligand>
        <name>ATP</name>
        <dbReference type="ChEBI" id="CHEBI:30616"/>
    </ligand>
</feature>
<dbReference type="InterPro" id="IPR008271">
    <property type="entry name" value="Ser/Thr_kinase_AS"/>
</dbReference>
<dbReference type="EC" id="2.7.11.1" evidence="1"/>
<evidence type="ECO:0000256" key="7">
    <source>
        <dbReference type="ARBA" id="ARBA00022840"/>
    </source>
</evidence>
<dbReference type="PROSITE" id="PS00107">
    <property type="entry name" value="PROTEIN_KINASE_ATP"/>
    <property type="match status" value="1"/>
</dbReference>
<keyword evidence="4" id="KW-0808">Transferase</keyword>
<dbReference type="GO" id="GO:0005524">
    <property type="term" value="F:ATP binding"/>
    <property type="evidence" value="ECO:0007669"/>
    <property type="project" value="UniProtKB-UniRule"/>
</dbReference>
<dbReference type="SUPFAM" id="SSF56112">
    <property type="entry name" value="Protein kinase-like (PK-like)"/>
    <property type="match status" value="1"/>
</dbReference>
<keyword evidence="2" id="KW-0723">Serine/threonine-protein kinase</keyword>
<dbReference type="PANTHER" id="PTHR24342">
    <property type="entry name" value="SERINE/THREONINE-PROTEIN KINASE 17"/>
    <property type="match status" value="1"/>
</dbReference>
<evidence type="ECO:0000256" key="6">
    <source>
        <dbReference type="ARBA" id="ARBA00022777"/>
    </source>
</evidence>
<evidence type="ECO:0000256" key="3">
    <source>
        <dbReference type="ARBA" id="ARBA00022553"/>
    </source>
</evidence>
<dbReference type="AlphaFoldDB" id="A0A9W3AIB0"/>
<dbReference type="GO" id="GO:0004674">
    <property type="term" value="F:protein serine/threonine kinase activity"/>
    <property type="evidence" value="ECO:0007669"/>
    <property type="project" value="UniProtKB-KW"/>
</dbReference>
<keyword evidence="13" id="KW-1185">Reference proteome</keyword>